<evidence type="ECO:0000313" key="1">
    <source>
        <dbReference type="EMBL" id="BBJ37863.1"/>
    </source>
</evidence>
<dbReference type="EMBL" id="AP019620">
    <property type="protein sequence ID" value="BBJ37863.1"/>
    <property type="molecule type" value="Genomic_DNA"/>
</dbReference>
<organism evidence="1 2">
    <name type="scientific">Streptomyces antimycoticus</name>
    <dbReference type="NCBI Taxonomy" id="68175"/>
    <lineage>
        <taxon>Bacteria</taxon>
        <taxon>Bacillati</taxon>
        <taxon>Actinomycetota</taxon>
        <taxon>Actinomycetes</taxon>
        <taxon>Kitasatosporales</taxon>
        <taxon>Streptomycetaceae</taxon>
        <taxon>Streptomyces</taxon>
        <taxon>Streptomyces violaceusniger group</taxon>
    </lineage>
</organism>
<protein>
    <submittedName>
        <fullName evidence="1">Uncharacterized protein</fullName>
    </submittedName>
</protein>
<sequence length="105" mass="11421">MDRPGLDWLTGPSVVIATHLRLRGEDAGHHADPHQRSGLPPREAVADRFTSARAENALYGLRCQRTSAVRRGRNPAKAVSIYQRIGAAEAPAAAEYLTHLEAEQA</sequence>
<accession>A0A499UAW0</accession>
<evidence type="ECO:0000313" key="2">
    <source>
        <dbReference type="Proteomes" id="UP000463951"/>
    </source>
</evidence>
<dbReference type="Proteomes" id="UP000463951">
    <property type="component" value="Chromosome"/>
</dbReference>
<proteinExistence type="predicted"/>
<reference evidence="1 2" key="1">
    <citation type="journal article" date="2020" name="Int. J. Syst. Evol. Microbiol.">
        <title>Reclassification of Streptomyces castelarensis and Streptomyces sporoclivatus as later heterotypic synonyms of Streptomyces antimycoticus.</title>
        <authorList>
            <person name="Komaki H."/>
            <person name="Tamura T."/>
        </authorList>
    </citation>
    <scope>NUCLEOTIDE SEQUENCE [LARGE SCALE GENOMIC DNA]</scope>
    <source>
        <strain evidence="1 2">NBRC 100767</strain>
    </source>
</reference>
<gene>
    <name evidence="1" type="ORF">SSPO_005810</name>
</gene>
<name>A0A499UAW0_9ACTN</name>
<dbReference type="AlphaFoldDB" id="A0A499UAW0"/>